<evidence type="ECO:0000256" key="10">
    <source>
        <dbReference type="ARBA" id="ARBA00023237"/>
    </source>
</evidence>
<dbReference type="PROSITE" id="PS52016">
    <property type="entry name" value="TONB_DEPENDENT_REC_3"/>
    <property type="match status" value="1"/>
</dbReference>
<evidence type="ECO:0000313" key="15">
    <source>
        <dbReference type="EMBL" id="MCZ0865076.1"/>
    </source>
</evidence>
<dbReference type="InterPro" id="IPR036942">
    <property type="entry name" value="Beta-barrel_TonB_sf"/>
</dbReference>
<keyword evidence="16" id="KW-1185">Reference proteome</keyword>
<keyword evidence="10 11" id="KW-0998">Cell outer membrane</keyword>
<evidence type="ECO:0000259" key="13">
    <source>
        <dbReference type="Pfam" id="PF00593"/>
    </source>
</evidence>
<evidence type="ECO:0000256" key="1">
    <source>
        <dbReference type="ARBA" id="ARBA00004571"/>
    </source>
</evidence>
<dbReference type="Gene3D" id="2.40.170.20">
    <property type="entry name" value="TonB-dependent receptor, beta-barrel domain"/>
    <property type="match status" value="1"/>
</dbReference>
<dbReference type="AlphaFoldDB" id="A0A9J6RKX8"/>
<dbReference type="RefSeq" id="WP_258331227.1">
    <property type="nucleotide sequence ID" value="NZ_JAPTGG010000005.1"/>
</dbReference>
<dbReference type="InterPro" id="IPR012910">
    <property type="entry name" value="Plug_dom"/>
</dbReference>
<feature type="domain" description="TonB-dependent receptor plug" evidence="14">
    <location>
        <begin position="60"/>
        <end position="167"/>
    </location>
</feature>
<dbReference type="GO" id="GO:0006826">
    <property type="term" value="P:iron ion transport"/>
    <property type="evidence" value="ECO:0007669"/>
    <property type="project" value="UniProtKB-KW"/>
</dbReference>
<dbReference type="Pfam" id="PF00593">
    <property type="entry name" value="TonB_dep_Rec_b-barrel"/>
    <property type="match status" value="1"/>
</dbReference>
<name>A0A9J6RKX8_9GAMM</name>
<reference evidence="15 16" key="1">
    <citation type="submission" date="2022-12" db="EMBL/GenBank/DDBJ databases">
        <title>Dasania phycosphaerae sp. nov., isolated from particulate material of the south coast of Korea.</title>
        <authorList>
            <person name="Jiang Y."/>
        </authorList>
    </citation>
    <scope>NUCLEOTIDE SEQUENCE [LARGE SCALE GENOMIC DNA]</scope>
    <source>
        <strain evidence="15 16">GY-19</strain>
    </source>
</reference>
<evidence type="ECO:0000256" key="4">
    <source>
        <dbReference type="ARBA" id="ARBA00022496"/>
    </source>
</evidence>
<keyword evidence="3 11" id="KW-1134">Transmembrane beta strand</keyword>
<evidence type="ECO:0000256" key="9">
    <source>
        <dbReference type="ARBA" id="ARBA00023136"/>
    </source>
</evidence>
<keyword evidence="7" id="KW-0406">Ion transport</keyword>
<evidence type="ECO:0000256" key="5">
    <source>
        <dbReference type="ARBA" id="ARBA00022692"/>
    </source>
</evidence>
<dbReference type="Pfam" id="PF07715">
    <property type="entry name" value="Plug"/>
    <property type="match status" value="1"/>
</dbReference>
<protein>
    <submittedName>
        <fullName evidence="15">TonB-dependent receptor</fullName>
    </submittedName>
</protein>
<evidence type="ECO:0000256" key="12">
    <source>
        <dbReference type="RuleBase" id="RU003357"/>
    </source>
</evidence>
<dbReference type="SUPFAM" id="SSF56935">
    <property type="entry name" value="Porins"/>
    <property type="match status" value="1"/>
</dbReference>
<evidence type="ECO:0000256" key="7">
    <source>
        <dbReference type="ARBA" id="ARBA00023065"/>
    </source>
</evidence>
<evidence type="ECO:0000259" key="14">
    <source>
        <dbReference type="Pfam" id="PF07715"/>
    </source>
</evidence>
<keyword evidence="15" id="KW-0675">Receptor</keyword>
<organism evidence="15 16">
    <name type="scientific">Dasania phycosphaerae</name>
    <dbReference type="NCBI Taxonomy" id="2950436"/>
    <lineage>
        <taxon>Bacteria</taxon>
        <taxon>Pseudomonadati</taxon>
        <taxon>Pseudomonadota</taxon>
        <taxon>Gammaproteobacteria</taxon>
        <taxon>Cellvibrionales</taxon>
        <taxon>Spongiibacteraceae</taxon>
        <taxon>Dasania</taxon>
    </lineage>
</organism>
<keyword evidence="2 11" id="KW-0813">Transport</keyword>
<evidence type="ECO:0000256" key="8">
    <source>
        <dbReference type="ARBA" id="ARBA00023077"/>
    </source>
</evidence>
<dbReference type="Gene3D" id="2.170.130.10">
    <property type="entry name" value="TonB-dependent receptor, plug domain"/>
    <property type="match status" value="1"/>
</dbReference>
<dbReference type="GO" id="GO:0009279">
    <property type="term" value="C:cell outer membrane"/>
    <property type="evidence" value="ECO:0007669"/>
    <property type="project" value="UniProtKB-SubCell"/>
</dbReference>
<dbReference type="InterPro" id="IPR000531">
    <property type="entry name" value="Beta-barrel_TonB"/>
</dbReference>
<dbReference type="PANTHER" id="PTHR32552:SF81">
    <property type="entry name" value="TONB-DEPENDENT OUTER MEMBRANE RECEPTOR"/>
    <property type="match status" value="1"/>
</dbReference>
<gene>
    <name evidence="15" type="ORF">O0V09_07690</name>
</gene>
<sequence>MYKNISINKDHVSRLKENHVFVKKALCCCVASLIGFSQYSNSASLLEEVMVTAQKQAESAQDVGISMTAFTSDQLEKLGVGDSVDIARFTPGVSLSGSFAGQQQQFSIRGVTQNDFNDHVESPNAVYIDEGYVSFQQGSIFATFDIERVEVLKGPQGTLFGRNATGGLVHYISNRPTQELSGYIEAEVGDYNKKRIEAAISGPVTDDISYRLSGFTSKYDGYLENDYPQKTYTTSGNGAAPLSNGGADLPGAGDDLGGDESWALRGQLVTAVNDNSDLSLIGFYSESKQSTGPYQATPTIAQVDANGNTLNTFRIGPNETREIIGPNGVGVDAWLDGDSDNVRPAGRTLYGYLDPDGNDFTTSSDYAFDDINTYKTYGGTVNYYLELPDGMTLSAITDFKHHDKFTTLDLDAGPQSQFTYLGEADIDSVTQEFRLSGDSEADGMRWMVGLFYLDIDALSIGGLSALKNSSSGFPADFEQPRVSYLETKSYSIFGQMEFDLTETLKLTTGLRGTNESKDYTFDVYFTIPNVDPNGWEIPDRDGGSPAVFENHIEDDNSENLWTGKIQLDWQVNDDMLIYTGFNRGVKAGSFNSGDHALTPELAPYEKEVLHAYELGIKSEWLENTVRINGAAYYYDYKDYQAARWTGLANVITNNDSTVQGVEVEVITSPIDNLDVMLTAAYIDANVEDLNLIGDGSILVDVTPTFSPKKSFSAFINYTIEDVFEGELSLQLNSSYQSSIYSNLSNFDSTEFDSWTVTDVRASWVSSEGNWIVSTFIKNVTDERYNVIGFDLSTVCGCNEEAQGKPKWAGASVKYIY</sequence>
<proteinExistence type="inferred from homology"/>
<dbReference type="Proteomes" id="UP001069090">
    <property type="component" value="Unassembled WGS sequence"/>
</dbReference>
<keyword evidence="8 12" id="KW-0798">TonB box</keyword>
<feature type="domain" description="TonB-dependent receptor-like beta-barrel" evidence="13">
    <location>
        <begin position="336"/>
        <end position="779"/>
    </location>
</feature>
<keyword evidence="6" id="KW-0408">Iron</keyword>
<comment type="subcellular location">
    <subcellularLocation>
        <location evidence="1 11">Cell outer membrane</location>
        <topology evidence="1 11">Multi-pass membrane protein</topology>
    </subcellularLocation>
</comment>
<keyword evidence="5 11" id="KW-0812">Transmembrane</keyword>
<evidence type="ECO:0000256" key="2">
    <source>
        <dbReference type="ARBA" id="ARBA00022448"/>
    </source>
</evidence>
<dbReference type="PANTHER" id="PTHR32552">
    <property type="entry name" value="FERRICHROME IRON RECEPTOR-RELATED"/>
    <property type="match status" value="1"/>
</dbReference>
<accession>A0A9J6RKX8</accession>
<keyword evidence="9 11" id="KW-0472">Membrane</keyword>
<dbReference type="InterPro" id="IPR037066">
    <property type="entry name" value="Plug_dom_sf"/>
</dbReference>
<evidence type="ECO:0000256" key="6">
    <source>
        <dbReference type="ARBA" id="ARBA00023004"/>
    </source>
</evidence>
<comment type="caution">
    <text evidence="15">The sequence shown here is derived from an EMBL/GenBank/DDBJ whole genome shotgun (WGS) entry which is preliminary data.</text>
</comment>
<comment type="similarity">
    <text evidence="11 12">Belongs to the TonB-dependent receptor family.</text>
</comment>
<evidence type="ECO:0000313" key="16">
    <source>
        <dbReference type="Proteomes" id="UP001069090"/>
    </source>
</evidence>
<evidence type="ECO:0000256" key="11">
    <source>
        <dbReference type="PROSITE-ProRule" id="PRU01360"/>
    </source>
</evidence>
<dbReference type="InterPro" id="IPR039426">
    <property type="entry name" value="TonB-dep_rcpt-like"/>
</dbReference>
<evidence type="ECO:0000256" key="3">
    <source>
        <dbReference type="ARBA" id="ARBA00022452"/>
    </source>
</evidence>
<keyword evidence="4" id="KW-0410">Iron transport</keyword>
<dbReference type="EMBL" id="JAPTGG010000005">
    <property type="protein sequence ID" value="MCZ0865076.1"/>
    <property type="molecule type" value="Genomic_DNA"/>
</dbReference>